<evidence type="ECO:0000313" key="1">
    <source>
        <dbReference type="EMBL" id="KAK3885642.1"/>
    </source>
</evidence>
<comment type="caution">
    <text evidence="1">The sequence shown here is derived from an EMBL/GenBank/DDBJ whole genome shotgun (WGS) entry which is preliminary data.</text>
</comment>
<accession>A0AAE1G3L9</accession>
<dbReference type="AlphaFoldDB" id="A0AAE1G3L9"/>
<gene>
    <name evidence="1" type="ORF">Pcinc_010174</name>
</gene>
<dbReference type="EMBL" id="JAWQEG010000782">
    <property type="protein sequence ID" value="KAK3885642.1"/>
    <property type="molecule type" value="Genomic_DNA"/>
</dbReference>
<name>A0AAE1G3L9_PETCI</name>
<proteinExistence type="predicted"/>
<sequence>MGEAGMGEEGTVPAEEGKFSYLPMPREGKLIPCVSEACASALLLDPLGLYSEERWARPEVLLLVRPPGLSYHMAYDDGTYTQLHI</sequence>
<keyword evidence="2" id="KW-1185">Reference proteome</keyword>
<protein>
    <submittedName>
        <fullName evidence="1">Uncharacterized protein</fullName>
    </submittedName>
</protein>
<reference evidence="1" key="1">
    <citation type="submission" date="2023-10" db="EMBL/GenBank/DDBJ databases">
        <title>Genome assemblies of two species of porcelain crab, Petrolisthes cinctipes and Petrolisthes manimaculis (Anomura: Porcellanidae).</title>
        <authorList>
            <person name="Angst P."/>
        </authorList>
    </citation>
    <scope>NUCLEOTIDE SEQUENCE</scope>
    <source>
        <strain evidence="1">PB745_01</strain>
        <tissue evidence="1">Gill</tissue>
    </source>
</reference>
<evidence type="ECO:0000313" key="2">
    <source>
        <dbReference type="Proteomes" id="UP001286313"/>
    </source>
</evidence>
<dbReference type="Proteomes" id="UP001286313">
    <property type="component" value="Unassembled WGS sequence"/>
</dbReference>
<organism evidence="1 2">
    <name type="scientific">Petrolisthes cinctipes</name>
    <name type="common">Flat porcelain crab</name>
    <dbReference type="NCBI Taxonomy" id="88211"/>
    <lineage>
        <taxon>Eukaryota</taxon>
        <taxon>Metazoa</taxon>
        <taxon>Ecdysozoa</taxon>
        <taxon>Arthropoda</taxon>
        <taxon>Crustacea</taxon>
        <taxon>Multicrustacea</taxon>
        <taxon>Malacostraca</taxon>
        <taxon>Eumalacostraca</taxon>
        <taxon>Eucarida</taxon>
        <taxon>Decapoda</taxon>
        <taxon>Pleocyemata</taxon>
        <taxon>Anomura</taxon>
        <taxon>Galatheoidea</taxon>
        <taxon>Porcellanidae</taxon>
        <taxon>Petrolisthes</taxon>
    </lineage>
</organism>